<sequence length="302" mass="33942">MQQHSPTRDYASRSNYAPTTPQLRRYDFNIPPVSPTLPRHASPTRRISPRRVVAPYVAPQSAMPVKQQLLSDSDSVSLPQILYLQKSPLETHKCRMKNKLKYALFSLSAICFFCSLTAYFSYHHSSSNIYGFYQNASDEKPEMILGHSIHIRRHLRPIIFVVSWSTFITSIGTLFVVGNQLACALKIAKINPDCPPAALKFLVEAKLIRTTTIFFWLLSVLCFVFILPSSVWCMALEDIPRGICAAIGLAVGILCLFSFVQCVYGICKSDYPLQTHFSMDDGIEGGGYYARENAVHNFSTLV</sequence>
<dbReference type="WBParaSite" id="JU765_v2.g8637.t1">
    <property type="protein sequence ID" value="JU765_v2.g8637.t1"/>
    <property type="gene ID" value="JU765_v2.g8637"/>
</dbReference>
<evidence type="ECO:0000313" key="2">
    <source>
        <dbReference type="WBParaSite" id="JU765_v2.g8637.t1"/>
    </source>
</evidence>
<protein>
    <submittedName>
        <fullName evidence="2">Uncharacterized protein</fullName>
    </submittedName>
</protein>
<dbReference type="Proteomes" id="UP000887576">
    <property type="component" value="Unplaced"/>
</dbReference>
<accession>A0AC34RNP3</accession>
<evidence type="ECO:0000313" key="1">
    <source>
        <dbReference type="Proteomes" id="UP000887576"/>
    </source>
</evidence>
<name>A0AC34RNP3_9BILA</name>
<reference evidence="2" key="1">
    <citation type="submission" date="2022-11" db="UniProtKB">
        <authorList>
            <consortium name="WormBaseParasite"/>
        </authorList>
    </citation>
    <scope>IDENTIFICATION</scope>
</reference>
<organism evidence="1 2">
    <name type="scientific">Panagrolaimus sp. JU765</name>
    <dbReference type="NCBI Taxonomy" id="591449"/>
    <lineage>
        <taxon>Eukaryota</taxon>
        <taxon>Metazoa</taxon>
        <taxon>Ecdysozoa</taxon>
        <taxon>Nematoda</taxon>
        <taxon>Chromadorea</taxon>
        <taxon>Rhabditida</taxon>
        <taxon>Tylenchina</taxon>
        <taxon>Panagrolaimomorpha</taxon>
        <taxon>Panagrolaimoidea</taxon>
        <taxon>Panagrolaimidae</taxon>
        <taxon>Panagrolaimus</taxon>
    </lineage>
</organism>
<proteinExistence type="predicted"/>